<protein>
    <submittedName>
        <fullName evidence="1">Uncharacterized protein</fullName>
    </submittedName>
</protein>
<gene>
    <name evidence="1" type="ORF">Hamer_G026395</name>
</gene>
<sequence>MKQDGHHQVEMLTDVPEITLINTGEPTHILGGTLDLTFISTELVPVAQCEVDDELTSDHFATTTSSRMELLLPPPRPPPRWNTKKANWKLYQDELPKMVFEL</sequence>
<dbReference type="EMBL" id="JAHLQT010001007">
    <property type="protein sequence ID" value="KAG7177930.1"/>
    <property type="molecule type" value="Genomic_DNA"/>
</dbReference>
<dbReference type="Proteomes" id="UP000747542">
    <property type="component" value="Unassembled WGS sequence"/>
</dbReference>
<keyword evidence="2" id="KW-1185">Reference proteome</keyword>
<evidence type="ECO:0000313" key="2">
    <source>
        <dbReference type="Proteomes" id="UP000747542"/>
    </source>
</evidence>
<dbReference type="InterPro" id="IPR036691">
    <property type="entry name" value="Endo/exonu/phosph_ase_sf"/>
</dbReference>
<accession>A0A8J5TN74</accession>
<organism evidence="1 2">
    <name type="scientific">Homarus americanus</name>
    <name type="common">American lobster</name>
    <dbReference type="NCBI Taxonomy" id="6706"/>
    <lineage>
        <taxon>Eukaryota</taxon>
        <taxon>Metazoa</taxon>
        <taxon>Ecdysozoa</taxon>
        <taxon>Arthropoda</taxon>
        <taxon>Crustacea</taxon>
        <taxon>Multicrustacea</taxon>
        <taxon>Malacostraca</taxon>
        <taxon>Eumalacostraca</taxon>
        <taxon>Eucarida</taxon>
        <taxon>Decapoda</taxon>
        <taxon>Pleocyemata</taxon>
        <taxon>Astacidea</taxon>
        <taxon>Nephropoidea</taxon>
        <taxon>Nephropidae</taxon>
        <taxon>Homarus</taxon>
    </lineage>
</organism>
<comment type="caution">
    <text evidence="1">The sequence shown here is derived from an EMBL/GenBank/DDBJ whole genome shotgun (WGS) entry which is preliminary data.</text>
</comment>
<dbReference type="AlphaFoldDB" id="A0A8J5TN74"/>
<reference evidence="1" key="1">
    <citation type="journal article" date="2021" name="Sci. Adv.">
        <title>The American lobster genome reveals insights on longevity, neural, and immune adaptations.</title>
        <authorList>
            <person name="Polinski J.M."/>
            <person name="Zimin A.V."/>
            <person name="Clark K.F."/>
            <person name="Kohn A.B."/>
            <person name="Sadowski N."/>
            <person name="Timp W."/>
            <person name="Ptitsyn A."/>
            <person name="Khanna P."/>
            <person name="Romanova D.Y."/>
            <person name="Williams P."/>
            <person name="Greenwood S.J."/>
            <person name="Moroz L.L."/>
            <person name="Walt D.R."/>
            <person name="Bodnar A.G."/>
        </authorList>
    </citation>
    <scope>NUCLEOTIDE SEQUENCE</scope>
    <source>
        <strain evidence="1">GMGI-L3</strain>
    </source>
</reference>
<evidence type="ECO:0000313" key="1">
    <source>
        <dbReference type="EMBL" id="KAG7177930.1"/>
    </source>
</evidence>
<name>A0A8J5TN74_HOMAM</name>
<dbReference type="Gene3D" id="3.60.10.10">
    <property type="entry name" value="Endonuclease/exonuclease/phosphatase"/>
    <property type="match status" value="1"/>
</dbReference>
<proteinExistence type="predicted"/>